<dbReference type="Pfam" id="PF05071">
    <property type="entry name" value="NDUFA12"/>
    <property type="match status" value="1"/>
</dbReference>
<dbReference type="RefSeq" id="WP_382165962.1">
    <property type="nucleotide sequence ID" value="NZ_JBHTBR010000002.1"/>
</dbReference>
<reference evidence="2" key="1">
    <citation type="journal article" date="2019" name="Int. J. Syst. Evol. Microbiol.">
        <title>The Global Catalogue of Microorganisms (GCM) 10K type strain sequencing project: providing services to taxonomists for standard genome sequencing and annotation.</title>
        <authorList>
            <consortium name="The Broad Institute Genomics Platform"/>
            <consortium name="The Broad Institute Genome Sequencing Center for Infectious Disease"/>
            <person name="Wu L."/>
            <person name="Ma J."/>
        </authorList>
    </citation>
    <scope>NUCLEOTIDE SEQUENCE [LARGE SCALE GENOMIC DNA]</scope>
    <source>
        <strain evidence="2">CCUG 51308</strain>
    </source>
</reference>
<keyword evidence="2" id="KW-1185">Reference proteome</keyword>
<dbReference type="PANTHER" id="PTHR12910:SF2">
    <property type="entry name" value="NADH DEHYDROGENASE [UBIQUINONE] 1 ALPHA SUBCOMPLEX SUBUNIT 12"/>
    <property type="match status" value="1"/>
</dbReference>
<gene>
    <name evidence="1" type="ORF">ACFQS8_04065</name>
</gene>
<dbReference type="Proteomes" id="UP001596492">
    <property type="component" value="Unassembled WGS sequence"/>
</dbReference>
<sequence length="128" mass="14978">MSVIGWWKNTTIGTRFDIGRRAAFVGEDEWGNKFYEEKKPSQEGRKRRYVIYNGPAEPTRISPDWHGWIHHTFDKPPTEEPLVKKSFEKPHQPNLTGTLMAYKPKGSLWRKDERTKTAGDYEAWDPDA</sequence>
<dbReference type="InterPro" id="IPR007763">
    <property type="entry name" value="NDUFA12"/>
</dbReference>
<organism evidence="1 2">
    <name type="scientific">Hirschia litorea</name>
    <dbReference type="NCBI Taxonomy" id="1199156"/>
    <lineage>
        <taxon>Bacteria</taxon>
        <taxon>Pseudomonadati</taxon>
        <taxon>Pseudomonadota</taxon>
        <taxon>Alphaproteobacteria</taxon>
        <taxon>Hyphomonadales</taxon>
        <taxon>Hyphomonadaceae</taxon>
        <taxon>Hirschia</taxon>
    </lineage>
</organism>
<evidence type="ECO:0000313" key="1">
    <source>
        <dbReference type="EMBL" id="MFC7290779.1"/>
    </source>
</evidence>
<dbReference type="EMBL" id="JBHTBR010000002">
    <property type="protein sequence ID" value="MFC7290779.1"/>
    <property type="molecule type" value="Genomic_DNA"/>
</dbReference>
<evidence type="ECO:0000313" key="2">
    <source>
        <dbReference type="Proteomes" id="UP001596492"/>
    </source>
</evidence>
<dbReference type="PANTHER" id="PTHR12910">
    <property type="entry name" value="NADH-UBIQUINONE OXIDOREDUCTASE SUBUNIT B17.2"/>
    <property type="match status" value="1"/>
</dbReference>
<comment type="caution">
    <text evidence="1">The sequence shown here is derived from an EMBL/GenBank/DDBJ whole genome shotgun (WGS) entry which is preliminary data.</text>
</comment>
<name>A0ABW2IIJ9_9PROT</name>
<accession>A0ABW2IIJ9</accession>
<proteinExistence type="predicted"/>
<protein>
    <submittedName>
        <fullName evidence="1">NADH:ubiquinone oxidoreductase subunit NDUFA12</fullName>
    </submittedName>
</protein>
<dbReference type="NCBIfam" id="NF006040">
    <property type="entry name" value="PRK08183.1"/>
    <property type="match status" value="1"/>
</dbReference>